<dbReference type="Gene3D" id="3.30.2320.80">
    <property type="match status" value="1"/>
</dbReference>
<evidence type="ECO:0000313" key="5">
    <source>
        <dbReference type="EMBL" id="MBB4286461.1"/>
    </source>
</evidence>
<protein>
    <recommendedName>
        <fullName evidence="4">Hydrogenase maturation factor HypA</fullName>
    </recommendedName>
</protein>
<evidence type="ECO:0000256" key="4">
    <source>
        <dbReference type="HAMAP-Rule" id="MF_00213"/>
    </source>
</evidence>
<evidence type="ECO:0000256" key="1">
    <source>
        <dbReference type="ARBA" id="ARBA00022596"/>
    </source>
</evidence>
<dbReference type="EMBL" id="JACIGI010000016">
    <property type="protein sequence ID" value="MBB4286461.1"/>
    <property type="molecule type" value="Genomic_DNA"/>
</dbReference>
<dbReference type="RefSeq" id="WP_184435343.1">
    <property type="nucleotide sequence ID" value="NZ_JACIGI010000016.1"/>
</dbReference>
<dbReference type="Pfam" id="PF01155">
    <property type="entry name" value="HypA"/>
    <property type="match status" value="1"/>
</dbReference>
<keyword evidence="1 4" id="KW-0533">Nickel</keyword>
<comment type="function">
    <text evidence="4">Involved in the maturation of [NiFe] hydrogenases. Required for nickel insertion into the metal center of the hydrogenase.</text>
</comment>
<feature type="binding site" evidence="4">
    <location>
        <position position="2"/>
    </location>
    <ligand>
        <name>Ni(2+)</name>
        <dbReference type="ChEBI" id="CHEBI:49786"/>
    </ligand>
</feature>
<dbReference type="InterPro" id="IPR000688">
    <property type="entry name" value="HypA/HybF"/>
</dbReference>
<reference evidence="5 6" key="1">
    <citation type="submission" date="2020-08" db="EMBL/GenBank/DDBJ databases">
        <title>Genome sequencing of Purple Non-Sulfur Bacteria from various extreme environments.</title>
        <authorList>
            <person name="Mayer M."/>
        </authorList>
    </citation>
    <scope>NUCLEOTIDE SEQUENCE [LARGE SCALE GENOMIC DNA]</scope>
    <source>
        <strain evidence="5 6">JA135</strain>
    </source>
</reference>
<dbReference type="Proteomes" id="UP000555728">
    <property type="component" value="Unassembled WGS sequence"/>
</dbReference>
<accession>A0A7W6S063</accession>
<keyword evidence="6" id="KW-1185">Reference proteome</keyword>
<dbReference type="GO" id="GO:0016151">
    <property type="term" value="F:nickel cation binding"/>
    <property type="evidence" value="ECO:0007669"/>
    <property type="project" value="UniProtKB-UniRule"/>
</dbReference>
<dbReference type="GO" id="GO:0008270">
    <property type="term" value="F:zinc ion binding"/>
    <property type="evidence" value="ECO:0007669"/>
    <property type="project" value="UniProtKB-UniRule"/>
</dbReference>
<feature type="binding site" evidence="4">
    <location>
        <position position="73"/>
    </location>
    <ligand>
        <name>Zn(2+)</name>
        <dbReference type="ChEBI" id="CHEBI:29105"/>
    </ligand>
</feature>
<evidence type="ECO:0000313" key="6">
    <source>
        <dbReference type="Proteomes" id="UP000555728"/>
    </source>
</evidence>
<name>A0A7W6S063_9PROT</name>
<evidence type="ECO:0000256" key="2">
    <source>
        <dbReference type="ARBA" id="ARBA00022723"/>
    </source>
</evidence>
<keyword evidence="3 4" id="KW-0862">Zinc</keyword>
<dbReference type="HAMAP" id="MF_00213">
    <property type="entry name" value="HypA_HybF"/>
    <property type="match status" value="1"/>
</dbReference>
<sequence>MHEVALTESIRRILEAEAERQGFTRVRTVWLDLGVLSHADPEALRFCFPAVMRGSLAEGARLEIRRPPGRGWCLPCGVEIAVAARGDPCPYCGGYQIQVTAGDDMRLTELEVA</sequence>
<dbReference type="PANTHER" id="PTHR34535">
    <property type="entry name" value="HYDROGENASE MATURATION FACTOR HYPA"/>
    <property type="match status" value="1"/>
</dbReference>
<dbReference type="PANTHER" id="PTHR34535:SF3">
    <property type="entry name" value="HYDROGENASE MATURATION FACTOR HYPA"/>
    <property type="match status" value="1"/>
</dbReference>
<dbReference type="PIRSF" id="PIRSF004761">
    <property type="entry name" value="Hydrgn_mat_HypA"/>
    <property type="match status" value="1"/>
</dbReference>
<organism evidence="5 6">
    <name type="scientific">Roseospira goensis</name>
    <dbReference type="NCBI Taxonomy" id="391922"/>
    <lineage>
        <taxon>Bacteria</taxon>
        <taxon>Pseudomonadati</taxon>
        <taxon>Pseudomonadota</taxon>
        <taxon>Alphaproteobacteria</taxon>
        <taxon>Rhodospirillales</taxon>
        <taxon>Rhodospirillaceae</taxon>
        <taxon>Roseospira</taxon>
    </lineage>
</organism>
<dbReference type="GO" id="GO:0051604">
    <property type="term" value="P:protein maturation"/>
    <property type="evidence" value="ECO:0007669"/>
    <property type="project" value="InterPro"/>
</dbReference>
<feature type="binding site" evidence="4">
    <location>
        <position position="92"/>
    </location>
    <ligand>
        <name>Zn(2+)</name>
        <dbReference type="ChEBI" id="CHEBI:29105"/>
    </ligand>
</feature>
<proteinExistence type="inferred from homology"/>
<comment type="caution">
    <text evidence="5">The sequence shown here is derived from an EMBL/GenBank/DDBJ whole genome shotgun (WGS) entry which is preliminary data.</text>
</comment>
<feature type="binding site" evidence="4">
    <location>
        <position position="76"/>
    </location>
    <ligand>
        <name>Zn(2+)</name>
        <dbReference type="ChEBI" id="CHEBI:29105"/>
    </ligand>
</feature>
<keyword evidence="2 4" id="KW-0479">Metal-binding</keyword>
<gene>
    <name evidence="4" type="primary">hypA</name>
    <name evidence="5" type="ORF">GGD88_002191</name>
</gene>
<feature type="binding site" evidence="4">
    <location>
        <position position="89"/>
    </location>
    <ligand>
        <name>Zn(2+)</name>
        <dbReference type="ChEBI" id="CHEBI:29105"/>
    </ligand>
</feature>
<evidence type="ECO:0000256" key="3">
    <source>
        <dbReference type="ARBA" id="ARBA00022833"/>
    </source>
</evidence>
<dbReference type="NCBIfam" id="TIGR00100">
    <property type="entry name" value="hypA"/>
    <property type="match status" value="1"/>
</dbReference>
<comment type="similarity">
    <text evidence="4">Belongs to the HypA/HybF family.</text>
</comment>
<dbReference type="AlphaFoldDB" id="A0A7W6S063"/>